<protein>
    <submittedName>
        <fullName evidence="1">DNA-binding PadR family transcriptional regulator</fullName>
    </submittedName>
</protein>
<dbReference type="SUPFAM" id="SSF46785">
    <property type="entry name" value="Winged helix' DNA-binding domain"/>
    <property type="match status" value="1"/>
</dbReference>
<sequence>MLAKFHEMVLRAVRQLGPDCRANEIQAELTRIIGKEQSFGAVFTTLDRLDAKRFVKWEKGEPEARRGGRAPRLYTITADGVLALNEATRISLAAQQPGNGSYGPGIAEGVA</sequence>
<dbReference type="RefSeq" id="WP_238206071.1">
    <property type="nucleotide sequence ID" value="NZ_BPQE01000025.1"/>
</dbReference>
<gene>
    <name evidence="1" type="ORF">QO012_002563</name>
</gene>
<comment type="caution">
    <text evidence="1">The sequence shown here is derived from an EMBL/GenBank/DDBJ whole genome shotgun (WGS) entry which is preliminary data.</text>
</comment>
<accession>A0ABU0I0C6</accession>
<evidence type="ECO:0000313" key="2">
    <source>
        <dbReference type="Proteomes" id="UP001231124"/>
    </source>
</evidence>
<keyword evidence="2" id="KW-1185">Reference proteome</keyword>
<proteinExistence type="predicted"/>
<keyword evidence="1" id="KW-0238">DNA-binding</keyword>
<dbReference type="Gene3D" id="1.10.10.10">
    <property type="entry name" value="Winged helix-like DNA-binding domain superfamily/Winged helix DNA-binding domain"/>
    <property type="match status" value="1"/>
</dbReference>
<reference evidence="1 2" key="1">
    <citation type="submission" date="2023-07" db="EMBL/GenBank/DDBJ databases">
        <title>Genomic Encyclopedia of Type Strains, Phase IV (KMG-IV): sequencing the most valuable type-strain genomes for metagenomic binning, comparative biology and taxonomic classification.</title>
        <authorList>
            <person name="Goeker M."/>
        </authorList>
    </citation>
    <scope>NUCLEOTIDE SEQUENCE [LARGE SCALE GENOMIC DNA]</scope>
    <source>
        <strain evidence="1 2">DSM 19013</strain>
    </source>
</reference>
<dbReference type="InterPro" id="IPR036390">
    <property type="entry name" value="WH_DNA-bd_sf"/>
</dbReference>
<dbReference type="Proteomes" id="UP001231124">
    <property type="component" value="Unassembled WGS sequence"/>
</dbReference>
<organism evidence="1 2">
    <name type="scientific">Methylobacterium aerolatum</name>
    <dbReference type="NCBI Taxonomy" id="418708"/>
    <lineage>
        <taxon>Bacteria</taxon>
        <taxon>Pseudomonadati</taxon>
        <taxon>Pseudomonadota</taxon>
        <taxon>Alphaproteobacteria</taxon>
        <taxon>Hyphomicrobiales</taxon>
        <taxon>Methylobacteriaceae</taxon>
        <taxon>Methylobacterium</taxon>
    </lineage>
</organism>
<name>A0ABU0I0C6_9HYPH</name>
<dbReference type="InterPro" id="IPR036388">
    <property type="entry name" value="WH-like_DNA-bd_sf"/>
</dbReference>
<dbReference type="GO" id="GO:0003677">
    <property type="term" value="F:DNA binding"/>
    <property type="evidence" value="ECO:0007669"/>
    <property type="project" value="UniProtKB-KW"/>
</dbReference>
<evidence type="ECO:0000313" key="1">
    <source>
        <dbReference type="EMBL" id="MDQ0448058.1"/>
    </source>
</evidence>
<dbReference type="EMBL" id="JAUSVP010000006">
    <property type="protein sequence ID" value="MDQ0448058.1"/>
    <property type="molecule type" value="Genomic_DNA"/>
</dbReference>